<dbReference type="PROSITE" id="PS00922">
    <property type="entry name" value="TRANSGLYCOSYLASE"/>
    <property type="match status" value="1"/>
</dbReference>
<name>A0A841RTM7_9BACI</name>
<accession>A0A841RTM7</accession>
<evidence type="ECO:0000259" key="2">
    <source>
        <dbReference type="Pfam" id="PF01464"/>
    </source>
</evidence>
<dbReference type="InterPro" id="IPR000189">
    <property type="entry name" value="Transglyc_AS"/>
</dbReference>
<dbReference type="CDD" id="cd00254">
    <property type="entry name" value="LT-like"/>
    <property type="match status" value="1"/>
</dbReference>
<comment type="caution">
    <text evidence="3">The sequence shown here is derived from an EMBL/GenBank/DDBJ whole genome shotgun (WGS) entry which is preliminary data.</text>
</comment>
<dbReference type="InterPro" id="IPR023346">
    <property type="entry name" value="Lysozyme-like_dom_sf"/>
</dbReference>
<dbReference type="AlphaFoldDB" id="A0A841RTM7"/>
<dbReference type="PANTHER" id="PTHR37423">
    <property type="entry name" value="SOLUBLE LYTIC MUREIN TRANSGLYCOSYLASE-RELATED"/>
    <property type="match status" value="1"/>
</dbReference>
<gene>
    <name evidence="3" type="ORF">GGQ92_002697</name>
</gene>
<dbReference type="GO" id="GO:0000270">
    <property type="term" value="P:peptidoglycan metabolic process"/>
    <property type="evidence" value="ECO:0007669"/>
    <property type="project" value="InterPro"/>
</dbReference>
<dbReference type="InterPro" id="IPR008258">
    <property type="entry name" value="Transglycosylase_SLT_dom_1"/>
</dbReference>
<dbReference type="Proteomes" id="UP000572212">
    <property type="component" value="Unassembled WGS sequence"/>
</dbReference>
<dbReference type="Pfam" id="PF01464">
    <property type="entry name" value="SLT"/>
    <property type="match status" value="1"/>
</dbReference>
<evidence type="ECO:0000313" key="3">
    <source>
        <dbReference type="EMBL" id="MBB6513878.1"/>
    </source>
</evidence>
<dbReference type="Gene3D" id="1.10.530.10">
    <property type="match status" value="1"/>
</dbReference>
<evidence type="ECO:0000313" key="4">
    <source>
        <dbReference type="Proteomes" id="UP000572212"/>
    </source>
</evidence>
<evidence type="ECO:0000256" key="1">
    <source>
        <dbReference type="ARBA" id="ARBA00007734"/>
    </source>
</evidence>
<reference evidence="3 4" key="1">
    <citation type="submission" date="2020-08" db="EMBL/GenBank/DDBJ databases">
        <title>Genomic Encyclopedia of Type Strains, Phase IV (KMG-IV): sequencing the most valuable type-strain genomes for metagenomic binning, comparative biology and taxonomic classification.</title>
        <authorList>
            <person name="Goeker M."/>
        </authorList>
    </citation>
    <scope>NUCLEOTIDE SEQUENCE [LARGE SCALE GENOMIC DNA]</scope>
    <source>
        <strain evidence="3 4">DSM 11805</strain>
    </source>
</reference>
<sequence>MNIRAIVQQMQPPSLNNVFPTTTNNSNFNQIFSQLLSSPTIYSNQNIPAAYFLENSPSQRQQATNMMNFFQTDFQLNPTATSVPQDIEGIVEQASQQYGVDKKLIHAVIQQESNYKADAVSHAGAQGLMQLMPGTARSLGVQDPFNPVDNIFGGTRYLKDMLERYDGNKAMALAAYNAGPGNVDKYNGIPPFKETQQYVQKVMGNYLA</sequence>
<dbReference type="RefSeq" id="WP_281380468.1">
    <property type="nucleotide sequence ID" value="NZ_BAAACU010000004.1"/>
</dbReference>
<feature type="domain" description="Transglycosylase SLT" evidence="2">
    <location>
        <begin position="91"/>
        <end position="197"/>
    </location>
</feature>
<dbReference type="EMBL" id="JACHON010000018">
    <property type="protein sequence ID" value="MBB6513878.1"/>
    <property type="molecule type" value="Genomic_DNA"/>
</dbReference>
<dbReference type="GO" id="GO:0016020">
    <property type="term" value="C:membrane"/>
    <property type="evidence" value="ECO:0007669"/>
    <property type="project" value="InterPro"/>
</dbReference>
<dbReference type="SUPFAM" id="SSF53955">
    <property type="entry name" value="Lysozyme-like"/>
    <property type="match status" value="1"/>
</dbReference>
<protein>
    <submittedName>
        <fullName evidence="3">Soluble lytic murein transglycosylase-like protein</fullName>
    </submittedName>
</protein>
<organism evidence="3 4">
    <name type="scientific">Gracilibacillus halotolerans</name>
    <dbReference type="NCBI Taxonomy" id="74386"/>
    <lineage>
        <taxon>Bacteria</taxon>
        <taxon>Bacillati</taxon>
        <taxon>Bacillota</taxon>
        <taxon>Bacilli</taxon>
        <taxon>Bacillales</taxon>
        <taxon>Bacillaceae</taxon>
        <taxon>Gracilibacillus</taxon>
    </lineage>
</organism>
<proteinExistence type="inferred from homology"/>
<comment type="similarity">
    <text evidence="1">Belongs to the transglycosylase Slt family.</text>
</comment>
<dbReference type="GO" id="GO:0008933">
    <property type="term" value="F:peptidoglycan lytic transglycosylase activity"/>
    <property type="evidence" value="ECO:0007669"/>
    <property type="project" value="InterPro"/>
</dbReference>
<keyword evidence="4" id="KW-1185">Reference proteome</keyword>
<dbReference type="PANTHER" id="PTHR37423:SF2">
    <property type="entry name" value="MEMBRANE-BOUND LYTIC MUREIN TRANSGLYCOSYLASE C"/>
    <property type="match status" value="1"/>
</dbReference>